<feature type="transmembrane region" description="Helical" evidence="2">
    <location>
        <begin position="115"/>
        <end position="135"/>
    </location>
</feature>
<dbReference type="EMBL" id="CP017267">
    <property type="protein sequence ID" value="APB30591.1"/>
    <property type="molecule type" value="Genomic_DNA"/>
</dbReference>
<dbReference type="OrthoDB" id="1437285at2"/>
<evidence type="ECO:0000313" key="4">
    <source>
        <dbReference type="EMBL" id="APB30591.1"/>
    </source>
</evidence>
<accession>A0A1J0A3T9</accession>
<keyword evidence="2" id="KW-0812">Transmembrane</keyword>
<organism evidence="4 5">
    <name type="scientific">Vagococcus teuberi</name>
    <dbReference type="NCBI Taxonomy" id="519472"/>
    <lineage>
        <taxon>Bacteria</taxon>
        <taxon>Bacillati</taxon>
        <taxon>Bacillota</taxon>
        <taxon>Bacilli</taxon>
        <taxon>Lactobacillales</taxon>
        <taxon>Enterococcaceae</taxon>
        <taxon>Vagococcus</taxon>
    </lineage>
</organism>
<evidence type="ECO:0000256" key="1">
    <source>
        <dbReference type="ARBA" id="ARBA00009067"/>
    </source>
</evidence>
<dbReference type="AlphaFoldDB" id="A0A1J0A3T9"/>
<dbReference type="PANTHER" id="PTHR39430:SF1">
    <property type="entry name" value="PROTEASE"/>
    <property type="match status" value="1"/>
</dbReference>
<sequence>MSQKKSFNQLIIYIILFFFIWNVYEFVVKPPIMMNFPSIIGTLIQSVIKIGVWTVPSFLLIKKNEGIAIHYPALFQQKTKWSRWLIVALAIVVYLLMISYIQYGNIAIRASFRPISLINAVLFVGITEELVFRGWILNSLLTKVSKWNAVILSSILFVFIHFPTWIYTGTLNGIISSGGFIQVFILGILFSWSFMKSKNIFVPMLLHMTWNLINTMFYG</sequence>
<feature type="transmembrane region" description="Helical" evidence="2">
    <location>
        <begin position="36"/>
        <end position="61"/>
    </location>
</feature>
<feature type="transmembrane region" description="Helical" evidence="2">
    <location>
        <begin position="174"/>
        <end position="195"/>
    </location>
</feature>
<feature type="transmembrane region" description="Helical" evidence="2">
    <location>
        <begin position="7"/>
        <end position="24"/>
    </location>
</feature>
<feature type="transmembrane region" description="Helical" evidence="2">
    <location>
        <begin position="147"/>
        <end position="168"/>
    </location>
</feature>
<dbReference type="KEGG" id="vte:BHY08_01355"/>
<evidence type="ECO:0000313" key="5">
    <source>
        <dbReference type="Proteomes" id="UP000191200"/>
    </source>
</evidence>
<dbReference type="RefSeq" id="WP_071456159.1">
    <property type="nucleotide sequence ID" value="NZ_CP017267.1"/>
</dbReference>
<keyword evidence="5" id="KW-1185">Reference proteome</keyword>
<feature type="domain" description="CAAX prenyl protease 2/Lysostaphin resistance protein A-like" evidence="3">
    <location>
        <begin position="115"/>
        <end position="213"/>
    </location>
</feature>
<keyword evidence="2" id="KW-1133">Transmembrane helix</keyword>
<dbReference type="STRING" id="519472.BHY08_01355"/>
<evidence type="ECO:0000259" key="3">
    <source>
        <dbReference type="Pfam" id="PF02517"/>
    </source>
</evidence>
<name>A0A1J0A3T9_9ENTE</name>
<dbReference type="GO" id="GO:0080120">
    <property type="term" value="P:CAAX-box protein maturation"/>
    <property type="evidence" value="ECO:0007669"/>
    <property type="project" value="UniProtKB-ARBA"/>
</dbReference>
<proteinExistence type="inferred from homology"/>
<protein>
    <recommendedName>
        <fullName evidence="3">CAAX prenyl protease 2/Lysostaphin resistance protein A-like domain-containing protein</fullName>
    </recommendedName>
</protein>
<reference evidence="4 5" key="1">
    <citation type="submission" date="2016-09" db="EMBL/GenBank/DDBJ databases">
        <title>Vagococcus teuberi sp. nov., isolated from the Malian artisanal sour milk fene.</title>
        <authorList>
            <person name="Wullschleger S."/>
            <person name="Seifert C."/>
            <person name="Baumgartner S."/>
            <person name="Lacroix C."/>
            <person name="Bonfoh B."/>
            <person name="Stevens M.J."/>
            <person name="Meile L."/>
        </authorList>
    </citation>
    <scope>NUCLEOTIDE SEQUENCE [LARGE SCALE GENOMIC DNA]</scope>
    <source>
        <strain evidence="4 5">DSM 21459</strain>
    </source>
</reference>
<dbReference type="GO" id="GO:0004175">
    <property type="term" value="F:endopeptidase activity"/>
    <property type="evidence" value="ECO:0007669"/>
    <property type="project" value="UniProtKB-ARBA"/>
</dbReference>
<dbReference type="Proteomes" id="UP000191200">
    <property type="component" value="Chromosome"/>
</dbReference>
<dbReference type="Pfam" id="PF02517">
    <property type="entry name" value="Rce1-like"/>
    <property type="match status" value="1"/>
</dbReference>
<dbReference type="PANTHER" id="PTHR39430">
    <property type="entry name" value="MEMBRANE-ASSOCIATED PROTEASE-RELATED"/>
    <property type="match status" value="1"/>
</dbReference>
<gene>
    <name evidence="4" type="ORF">BHY08_01355</name>
</gene>
<comment type="similarity">
    <text evidence="1">Belongs to the UPF0177 family.</text>
</comment>
<feature type="transmembrane region" description="Helical" evidence="2">
    <location>
        <begin position="81"/>
        <end position="103"/>
    </location>
</feature>
<keyword evidence="2" id="KW-0472">Membrane</keyword>
<dbReference type="InterPro" id="IPR003675">
    <property type="entry name" value="Rce1/LyrA-like_dom"/>
</dbReference>
<evidence type="ECO:0000256" key="2">
    <source>
        <dbReference type="SAM" id="Phobius"/>
    </source>
</evidence>